<proteinExistence type="predicted"/>
<name>A0A2S9KEZ6_9BURK</name>
<accession>A0A2S9KEZ6</accession>
<sequence length="709" mass="71691">TSLEAGRDLVQGADVTASAAGRTLDLVADRSVTMVAGVAAQASVVRYEARRGDIVVGDITADTSIELIAPRGSILDLSSDSGAVNLRAPELILGAGNAIGQAGNALETAVDKMAAQARAGGIHITETDGMTIDQVTIGYARVQTDGSAIAQSRETLSGLSVLDGGDIELNVLAGDLRLNAGSAGGAAVSVQGAGNILLSVLQGSAAVNAPIQSGSGHIALKTYRDITWGSEGRFQSSDPAAEGILTLAPVDPTQNIVIGTAPTSPGDNTWYFDPLQLERLGAGYASIVIGGDNHTGNITIDGSATPASFLNPVQIRAAAQATIGIKGQVDGVSLSVSGAASVAIDNATVTMSGADGISIANQTRIGGHVVLQATSVSFGGGTGSIRAAASDAKLVLLPLDATQAVVIGSQAASRAGFRIDATALQALADGFAGIEIGHASQQAQLWVEGEARFSDAVVLWGSQVTMAAGSAIISTGDVTIAANQHVLLGEIRAVGRTVSVRTQAQDAVIQSVLGSDKVNIVAQQFVLLGYGPLLGAAAQALRVDSSEVSVLTPSGLVQRQTLSDGTVRFVVMVNGQVHHQLVNVHTQVVGSGSVQGLVLPSIQPTAFARQVGAIAQLQVASSLFSSASASSASTSAFAASRSSVSAVVAPLASADIVWQSNSNQADTIDLGRYLTDAYLLGDPSVQPVSAGMLSHGTASFNYWVENISL</sequence>
<dbReference type="RefSeq" id="WP_170067341.1">
    <property type="nucleotide sequence ID" value="NZ_PVLR01000020.1"/>
</dbReference>
<comment type="caution">
    <text evidence="1">The sequence shown here is derived from an EMBL/GenBank/DDBJ whole genome shotgun (WGS) entry which is preliminary data.</text>
</comment>
<gene>
    <name evidence="1" type="ORF">C6P61_08010</name>
</gene>
<dbReference type="EMBL" id="PVLR01000020">
    <property type="protein sequence ID" value="PRD69018.1"/>
    <property type="molecule type" value="Genomic_DNA"/>
</dbReference>
<evidence type="ECO:0000313" key="1">
    <source>
        <dbReference type="EMBL" id="PRD69018.1"/>
    </source>
</evidence>
<protein>
    <submittedName>
        <fullName evidence="1">Uncharacterized protein</fullName>
    </submittedName>
</protein>
<organism evidence="1 2">
    <name type="scientific">Malikia spinosa</name>
    <dbReference type="NCBI Taxonomy" id="86180"/>
    <lineage>
        <taxon>Bacteria</taxon>
        <taxon>Pseudomonadati</taxon>
        <taxon>Pseudomonadota</taxon>
        <taxon>Betaproteobacteria</taxon>
        <taxon>Burkholderiales</taxon>
        <taxon>Comamonadaceae</taxon>
        <taxon>Malikia</taxon>
    </lineage>
</organism>
<evidence type="ECO:0000313" key="2">
    <source>
        <dbReference type="Proteomes" id="UP000238326"/>
    </source>
</evidence>
<dbReference type="Proteomes" id="UP000238326">
    <property type="component" value="Unassembled WGS sequence"/>
</dbReference>
<feature type="non-terminal residue" evidence="1">
    <location>
        <position position="1"/>
    </location>
</feature>
<reference evidence="1 2" key="1">
    <citation type="submission" date="2018-03" db="EMBL/GenBank/DDBJ databases">
        <title>Comparative genomics illustrates the genes involved in a hyperalkaliphilic mechanisms of Serpentinomonas isolated from highly-alkaline calcium-rich serpentinized springs.</title>
        <authorList>
            <person name="Suzuki S."/>
            <person name="Ishii S."/>
            <person name="Walworth N."/>
            <person name="Bird L."/>
            <person name="Kuenen J.G."/>
            <person name="Nealson K.H."/>
        </authorList>
    </citation>
    <scope>NUCLEOTIDE SEQUENCE [LARGE SCALE GENOMIC DNA]</scope>
    <source>
        <strain evidence="1 2">83</strain>
    </source>
</reference>
<keyword evidence="2" id="KW-1185">Reference proteome</keyword>
<dbReference type="AlphaFoldDB" id="A0A2S9KEZ6"/>